<dbReference type="Gene3D" id="3.60.21.10">
    <property type="match status" value="1"/>
</dbReference>
<dbReference type="GO" id="GO:0005737">
    <property type="term" value="C:cytoplasm"/>
    <property type="evidence" value="ECO:0007669"/>
    <property type="project" value="TreeGrafter"/>
</dbReference>
<dbReference type="STRING" id="252246.SAMN05421799_105165"/>
<dbReference type="InterPro" id="IPR029052">
    <property type="entry name" value="Metallo-depent_PP-like"/>
</dbReference>
<dbReference type="GO" id="GO:0110154">
    <property type="term" value="P:RNA decapping"/>
    <property type="evidence" value="ECO:0007669"/>
    <property type="project" value="TreeGrafter"/>
</dbReference>
<protein>
    <submittedName>
        <fullName evidence="2">Serine/threonine protein phosphatase 1</fullName>
    </submittedName>
</protein>
<dbReference type="AlphaFoldDB" id="A0A1N7MHV0"/>
<dbReference type="InterPro" id="IPR004843">
    <property type="entry name" value="Calcineurin-like_PHP"/>
</dbReference>
<dbReference type="PANTHER" id="PTHR42850">
    <property type="entry name" value="METALLOPHOSPHOESTERASE"/>
    <property type="match status" value="1"/>
</dbReference>
<dbReference type="EMBL" id="FTOO01000005">
    <property type="protein sequence ID" value="SIS85715.1"/>
    <property type="molecule type" value="Genomic_DNA"/>
</dbReference>
<organism evidence="2 3">
    <name type="scientific">Alicyclobacillus vulcanalis</name>
    <dbReference type="NCBI Taxonomy" id="252246"/>
    <lineage>
        <taxon>Bacteria</taxon>
        <taxon>Bacillati</taxon>
        <taxon>Bacillota</taxon>
        <taxon>Bacilli</taxon>
        <taxon>Bacillales</taxon>
        <taxon>Alicyclobacillaceae</taxon>
        <taxon>Alicyclobacillus</taxon>
    </lineage>
</organism>
<reference evidence="3" key="1">
    <citation type="submission" date="2017-01" db="EMBL/GenBank/DDBJ databases">
        <authorList>
            <person name="Varghese N."/>
            <person name="Submissions S."/>
        </authorList>
    </citation>
    <scope>NUCLEOTIDE SEQUENCE [LARGE SCALE GENOMIC DNA]</scope>
    <source>
        <strain evidence="3">DSM 16176</strain>
    </source>
</reference>
<dbReference type="Proteomes" id="UP000186156">
    <property type="component" value="Unassembled WGS sequence"/>
</dbReference>
<dbReference type="OrthoDB" id="384253at2"/>
<evidence type="ECO:0000313" key="2">
    <source>
        <dbReference type="EMBL" id="SIS85715.1"/>
    </source>
</evidence>
<name>A0A1N7MHV0_9BACL</name>
<dbReference type="RefSeq" id="WP_076346730.1">
    <property type="nucleotide sequence ID" value="NZ_FTOO01000005.1"/>
</dbReference>
<accession>A0A1N7MHV0</accession>
<evidence type="ECO:0000259" key="1">
    <source>
        <dbReference type="Pfam" id="PF00149"/>
    </source>
</evidence>
<dbReference type="Pfam" id="PF00149">
    <property type="entry name" value="Metallophos"/>
    <property type="match status" value="1"/>
</dbReference>
<dbReference type="InterPro" id="IPR050126">
    <property type="entry name" value="Ap4A_hydrolase"/>
</dbReference>
<dbReference type="GO" id="GO:0008803">
    <property type="term" value="F:bis(5'-nucleosyl)-tetraphosphatase (symmetrical) activity"/>
    <property type="evidence" value="ECO:0007669"/>
    <property type="project" value="TreeGrafter"/>
</dbReference>
<feature type="domain" description="Calcineurin-like phosphoesterase" evidence="1">
    <location>
        <begin position="8"/>
        <end position="174"/>
    </location>
</feature>
<dbReference type="SUPFAM" id="SSF56300">
    <property type="entry name" value="Metallo-dependent phosphatases"/>
    <property type="match status" value="1"/>
</dbReference>
<evidence type="ECO:0000313" key="3">
    <source>
        <dbReference type="Proteomes" id="UP000186156"/>
    </source>
</evidence>
<gene>
    <name evidence="2" type="ORF">SAMN05421799_105165</name>
</gene>
<dbReference type="GO" id="GO:0016791">
    <property type="term" value="F:phosphatase activity"/>
    <property type="evidence" value="ECO:0007669"/>
    <property type="project" value="TreeGrafter"/>
</dbReference>
<dbReference type="PANTHER" id="PTHR42850:SF4">
    <property type="entry name" value="ZINC-DEPENDENT ENDOPOLYPHOSPHATASE"/>
    <property type="match status" value="1"/>
</dbReference>
<sequence>MQPEPSKRILFVSDIHGHLGPFKRLLKRLQYEPKVDQLVLVGDYISGGPDSLGVLRLVHSLCAQGAVALRGNHEDAVARWMRAGMKQKLGPARDRLYRAIAGDEALARFIMELPYAWEDERFVAVHAGIDPDKPDWRQTAKRDLVTIRERFYERPHRVGKLVVFGHTPCILLHGTHDVWYGSDKVGIDGGARHGGQLNALVAAGGALTSTAEPV</sequence>
<keyword evidence="3" id="KW-1185">Reference proteome</keyword>
<dbReference type="CDD" id="cd00144">
    <property type="entry name" value="MPP_PPP_family"/>
    <property type="match status" value="1"/>
</dbReference>
<proteinExistence type="predicted"/>